<sequence length="87" mass="9724">MDSFSAPPSRDSSQINPQAIKEHLQNELAKEFTKQLLETVREKCFLKCIPKPSSSLSGNEQSCVSKCFDRYMEATGIVTKALFSGKH</sequence>
<name>A0ACB0LIP1_TRIPR</name>
<reference evidence="1" key="1">
    <citation type="submission" date="2023-10" db="EMBL/GenBank/DDBJ databases">
        <authorList>
            <person name="Rodriguez Cubillos JULIANA M."/>
            <person name="De Vega J."/>
        </authorList>
    </citation>
    <scope>NUCLEOTIDE SEQUENCE</scope>
</reference>
<comment type="caution">
    <text evidence="1">The sequence shown here is derived from an EMBL/GenBank/DDBJ whole genome shotgun (WGS) entry which is preliminary data.</text>
</comment>
<gene>
    <name evidence="1" type="ORF">MILVUS5_LOCUS32887</name>
</gene>
<organism evidence="1 2">
    <name type="scientific">Trifolium pratense</name>
    <name type="common">Red clover</name>
    <dbReference type="NCBI Taxonomy" id="57577"/>
    <lineage>
        <taxon>Eukaryota</taxon>
        <taxon>Viridiplantae</taxon>
        <taxon>Streptophyta</taxon>
        <taxon>Embryophyta</taxon>
        <taxon>Tracheophyta</taxon>
        <taxon>Spermatophyta</taxon>
        <taxon>Magnoliopsida</taxon>
        <taxon>eudicotyledons</taxon>
        <taxon>Gunneridae</taxon>
        <taxon>Pentapetalae</taxon>
        <taxon>rosids</taxon>
        <taxon>fabids</taxon>
        <taxon>Fabales</taxon>
        <taxon>Fabaceae</taxon>
        <taxon>Papilionoideae</taxon>
        <taxon>50 kb inversion clade</taxon>
        <taxon>NPAAA clade</taxon>
        <taxon>Hologalegina</taxon>
        <taxon>IRL clade</taxon>
        <taxon>Trifolieae</taxon>
        <taxon>Trifolium</taxon>
    </lineage>
</organism>
<protein>
    <submittedName>
        <fullName evidence="1">Uncharacterized protein</fullName>
    </submittedName>
</protein>
<dbReference type="EMBL" id="CASHSV030000513">
    <property type="protein sequence ID" value="CAJ2668513.1"/>
    <property type="molecule type" value="Genomic_DNA"/>
</dbReference>
<evidence type="ECO:0000313" key="1">
    <source>
        <dbReference type="EMBL" id="CAJ2668513.1"/>
    </source>
</evidence>
<dbReference type="Proteomes" id="UP001177021">
    <property type="component" value="Unassembled WGS sequence"/>
</dbReference>
<evidence type="ECO:0000313" key="2">
    <source>
        <dbReference type="Proteomes" id="UP001177021"/>
    </source>
</evidence>
<proteinExistence type="predicted"/>
<keyword evidence="2" id="KW-1185">Reference proteome</keyword>
<accession>A0ACB0LIP1</accession>